<dbReference type="AlphaFoldDB" id="A0A843W5H1"/>
<name>A0A843W5H1_COLES</name>
<feature type="non-terminal residue" evidence="1">
    <location>
        <position position="160"/>
    </location>
</feature>
<gene>
    <name evidence="1" type="ORF">Taro_035342</name>
</gene>
<dbReference type="EMBL" id="NMUH01002879">
    <property type="protein sequence ID" value="MQM02577.1"/>
    <property type="molecule type" value="Genomic_DNA"/>
</dbReference>
<organism evidence="1 2">
    <name type="scientific">Colocasia esculenta</name>
    <name type="common">Wild taro</name>
    <name type="synonym">Arum esculentum</name>
    <dbReference type="NCBI Taxonomy" id="4460"/>
    <lineage>
        <taxon>Eukaryota</taxon>
        <taxon>Viridiplantae</taxon>
        <taxon>Streptophyta</taxon>
        <taxon>Embryophyta</taxon>
        <taxon>Tracheophyta</taxon>
        <taxon>Spermatophyta</taxon>
        <taxon>Magnoliopsida</taxon>
        <taxon>Liliopsida</taxon>
        <taxon>Araceae</taxon>
        <taxon>Aroideae</taxon>
        <taxon>Colocasieae</taxon>
        <taxon>Colocasia</taxon>
    </lineage>
</organism>
<evidence type="ECO:0000313" key="1">
    <source>
        <dbReference type="EMBL" id="MQM02577.1"/>
    </source>
</evidence>
<proteinExistence type="predicted"/>
<accession>A0A843W5H1</accession>
<dbReference type="Proteomes" id="UP000652761">
    <property type="component" value="Unassembled WGS sequence"/>
</dbReference>
<protein>
    <submittedName>
        <fullName evidence="1">Uncharacterized protein</fullName>
    </submittedName>
</protein>
<keyword evidence="2" id="KW-1185">Reference proteome</keyword>
<reference evidence="1" key="1">
    <citation type="submission" date="2017-07" db="EMBL/GenBank/DDBJ databases">
        <title>Taro Niue Genome Assembly and Annotation.</title>
        <authorList>
            <person name="Atibalentja N."/>
            <person name="Keating K."/>
            <person name="Fields C.J."/>
        </authorList>
    </citation>
    <scope>NUCLEOTIDE SEQUENCE</scope>
    <source>
        <strain evidence="1">Niue_2</strain>
        <tissue evidence="1">Leaf</tissue>
    </source>
</reference>
<evidence type="ECO:0000313" key="2">
    <source>
        <dbReference type="Proteomes" id="UP000652761"/>
    </source>
</evidence>
<comment type="caution">
    <text evidence="1">The sequence shown here is derived from an EMBL/GenBank/DDBJ whole genome shotgun (WGS) entry which is preliminary data.</text>
</comment>
<sequence length="160" mass="17472">PRRCSGKASSVDTTWASVDTLSQLGQKEFWELSLVSTLPGLVSTLLDCFAFPLGPSGPVLRVATGPLAATRSRQSGLPRQHWRVVSRWGTVVSGGRVIDVDATCQAVATAFPVFELSRNFSVFLLAHGARAEAWSCRSCRGRACGVWCEEEEEFFPTRRP</sequence>